<keyword evidence="2" id="KW-1185">Reference proteome</keyword>
<dbReference type="GeneID" id="71811715"/>
<dbReference type="RefSeq" id="WP_013881756.1">
    <property type="nucleotide sequence ID" value="NC_015666.1"/>
</dbReference>
<proteinExistence type="predicted"/>
<evidence type="ECO:0000313" key="1">
    <source>
        <dbReference type="EMBL" id="AEH38870.1"/>
    </source>
</evidence>
<dbReference type="Proteomes" id="UP000006794">
    <property type="component" value="Chromosome"/>
</dbReference>
<dbReference type="STRING" id="797210.Halxa_4268"/>
<sequence>MRVVRVNRSKRANHFGTICEKRMARKRRFNLERASWHDARFGNGTPVEIKSTMLEHSNGQPGNFKVYREYHEKLRRHDGWYCFVVYRPHGRSGLTIVKDKMIRACDLPLLQWHGGGDHRGTQQAKIPIRDIF</sequence>
<dbReference type="eggNOG" id="arCOG06787">
    <property type="taxonomic scope" value="Archaea"/>
</dbReference>
<name>F8D5M9_HALXS</name>
<protein>
    <recommendedName>
        <fullName evidence="3">Protein NO VEIN C-terminal domain-containing protein</fullName>
    </recommendedName>
</protein>
<reference evidence="1 2" key="1">
    <citation type="journal article" date="2012" name="Stand. Genomic Sci.">
        <title>Complete genome sequence of Halopiger xanaduensis type strain (SH-6(T)).</title>
        <authorList>
            <person name="Anderson I."/>
            <person name="Tindall B.J."/>
            <person name="Rohde M."/>
            <person name="Lucas S."/>
            <person name="Han J."/>
            <person name="Lapidus A."/>
            <person name="Cheng J.F."/>
            <person name="Goodwin L."/>
            <person name="Pitluck S."/>
            <person name="Peters L."/>
            <person name="Pati A."/>
            <person name="Mikhailova N."/>
            <person name="Pagani I."/>
            <person name="Teshima H."/>
            <person name="Han C."/>
            <person name="Tapia R."/>
            <person name="Land M."/>
            <person name="Woyke T."/>
            <person name="Klenk H.P."/>
            <person name="Kyrpides N."/>
            <person name="Ivanova N."/>
        </authorList>
    </citation>
    <scope>NUCLEOTIDE SEQUENCE [LARGE SCALE GENOMIC DNA]</scope>
    <source>
        <strain evidence="2">DSM 18323 / JCM 14033 / SH-6</strain>
    </source>
</reference>
<dbReference type="InterPro" id="IPR058715">
    <property type="entry name" value="PDDEXK_nuclease-rel"/>
</dbReference>
<evidence type="ECO:0000313" key="2">
    <source>
        <dbReference type="Proteomes" id="UP000006794"/>
    </source>
</evidence>
<dbReference type="AlphaFoldDB" id="F8D5M9"/>
<gene>
    <name evidence="1" type="ordered locus">Halxa_4268</name>
</gene>
<dbReference type="HOGENOM" id="CLU_130793_0_0_2"/>
<dbReference type="Pfam" id="PF25941">
    <property type="entry name" value="PDDEXK_16"/>
    <property type="match status" value="1"/>
</dbReference>
<dbReference type="EMBL" id="CP002839">
    <property type="protein sequence ID" value="AEH38870.1"/>
    <property type="molecule type" value="Genomic_DNA"/>
</dbReference>
<accession>F8D5M9</accession>
<organism evidence="1 2">
    <name type="scientific">Halopiger xanaduensis (strain DSM 18323 / JCM 14033 / SH-6)</name>
    <dbReference type="NCBI Taxonomy" id="797210"/>
    <lineage>
        <taxon>Archaea</taxon>
        <taxon>Methanobacteriati</taxon>
        <taxon>Methanobacteriota</taxon>
        <taxon>Stenosarchaea group</taxon>
        <taxon>Halobacteria</taxon>
        <taxon>Halobacteriales</taxon>
        <taxon>Natrialbaceae</taxon>
        <taxon>Halopiger</taxon>
    </lineage>
</organism>
<evidence type="ECO:0008006" key="3">
    <source>
        <dbReference type="Google" id="ProtNLM"/>
    </source>
</evidence>
<dbReference type="KEGG" id="hxa:Halxa_4268"/>